<reference evidence="1" key="1">
    <citation type="submission" date="2018-05" db="EMBL/GenBank/DDBJ databases">
        <authorList>
            <person name="Lanie J.A."/>
            <person name="Ng W.-L."/>
            <person name="Kazmierczak K.M."/>
            <person name="Andrzejewski T.M."/>
            <person name="Davidsen T.M."/>
            <person name="Wayne K.J."/>
            <person name="Tettelin H."/>
            <person name="Glass J.I."/>
            <person name="Rusch D."/>
            <person name="Podicherti R."/>
            <person name="Tsui H.-C.T."/>
            <person name="Winkler M.E."/>
        </authorList>
    </citation>
    <scope>NUCLEOTIDE SEQUENCE</scope>
</reference>
<proteinExistence type="predicted"/>
<sequence length="28" mass="3169">MTANSTKILFVDTSFGQPHLNYRSVIDL</sequence>
<name>A0A381WM39_9ZZZZ</name>
<gene>
    <name evidence="1" type="ORF">METZ01_LOCUS106424</name>
</gene>
<dbReference type="AlphaFoldDB" id="A0A381WM39"/>
<organism evidence="1">
    <name type="scientific">marine metagenome</name>
    <dbReference type="NCBI Taxonomy" id="408172"/>
    <lineage>
        <taxon>unclassified sequences</taxon>
        <taxon>metagenomes</taxon>
        <taxon>ecological metagenomes</taxon>
    </lineage>
</organism>
<dbReference type="EMBL" id="UINC01012244">
    <property type="protein sequence ID" value="SVA53570.1"/>
    <property type="molecule type" value="Genomic_DNA"/>
</dbReference>
<evidence type="ECO:0000313" key="1">
    <source>
        <dbReference type="EMBL" id="SVA53570.1"/>
    </source>
</evidence>
<accession>A0A381WM39</accession>
<protein>
    <submittedName>
        <fullName evidence="1">Uncharacterized protein</fullName>
    </submittedName>
</protein>